<comment type="similarity">
    <text evidence="1">Belongs to the sulfotransferase 1 family.</text>
</comment>
<protein>
    <submittedName>
        <fullName evidence="3">Uncharacterized protein</fullName>
    </submittedName>
</protein>
<dbReference type="Proteomes" id="UP000749559">
    <property type="component" value="Unassembled WGS sequence"/>
</dbReference>
<evidence type="ECO:0000313" key="4">
    <source>
        <dbReference type="Proteomes" id="UP000749559"/>
    </source>
</evidence>
<dbReference type="OrthoDB" id="205623at2759"/>
<dbReference type="EMBL" id="CAIIXF020000008">
    <property type="protein sequence ID" value="CAH1790859.1"/>
    <property type="molecule type" value="Genomic_DNA"/>
</dbReference>
<dbReference type="InterPro" id="IPR000863">
    <property type="entry name" value="Sulfotransferase_dom"/>
</dbReference>
<evidence type="ECO:0000256" key="1">
    <source>
        <dbReference type="ARBA" id="ARBA00005771"/>
    </source>
</evidence>
<accession>A0A8J1U314</accession>
<comment type="caution">
    <text evidence="3">The sequence shown here is derived from an EMBL/GenBank/DDBJ whole genome shotgun (WGS) entry which is preliminary data.</text>
</comment>
<dbReference type="InterPro" id="IPR027417">
    <property type="entry name" value="P-loop_NTPase"/>
</dbReference>
<proteinExistence type="inferred from homology"/>
<evidence type="ECO:0000313" key="3">
    <source>
        <dbReference type="EMBL" id="CAH1790859.1"/>
    </source>
</evidence>
<dbReference type="SUPFAM" id="SSF52540">
    <property type="entry name" value="P-loop containing nucleoside triphosphate hydrolases"/>
    <property type="match status" value="1"/>
</dbReference>
<name>A0A8J1U314_OWEFU</name>
<reference evidence="3" key="1">
    <citation type="submission" date="2022-03" db="EMBL/GenBank/DDBJ databases">
        <authorList>
            <person name="Martin C."/>
        </authorList>
    </citation>
    <scope>NUCLEOTIDE SEQUENCE</scope>
</reference>
<dbReference type="GO" id="GO:0008146">
    <property type="term" value="F:sulfotransferase activity"/>
    <property type="evidence" value="ECO:0007669"/>
    <property type="project" value="InterPro"/>
</dbReference>
<evidence type="ECO:0000256" key="2">
    <source>
        <dbReference type="ARBA" id="ARBA00022679"/>
    </source>
</evidence>
<keyword evidence="2" id="KW-0808">Transferase</keyword>
<organism evidence="3 4">
    <name type="scientific">Owenia fusiformis</name>
    <name type="common">Polychaete worm</name>
    <dbReference type="NCBI Taxonomy" id="6347"/>
    <lineage>
        <taxon>Eukaryota</taxon>
        <taxon>Metazoa</taxon>
        <taxon>Spiralia</taxon>
        <taxon>Lophotrochozoa</taxon>
        <taxon>Annelida</taxon>
        <taxon>Polychaeta</taxon>
        <taxon>Sedentaria</taxon>
        <taxon>Canalipalpata</taxon>
        <taxon>Sabellida</taxon>
        <taxon>Oweniida</taxon>
        <taxon>Oweniidae</taxon>
        <taxon>Owenia</taxon>
    </lineage>
</organism>
<dbReference type="Pfam" id="PF00685">
    <property type="entry name" value="Sulfotransfer_1"/>
    <property type="match status" value="1"/>
</dbReference>
<sequence>MSRDTAAKGIFDDINSIKGEQTILHDALGVPFPVNEIDGFYYSPVVRFTLHEEMKTLKIRENDIIFCSYPRSGQHWMWNIVYRLTHDMNEAPNGYEAFCMPEMVSHGLDEVPSPRLIRTHQLPDSLPQDIWKKKCKVINIVRHPKDVSCSLYKHLSTWMAYEYDGTWQGFLPSFLKEEVPWNGWFKHVRAYSKKAEEADILLVTYEECKRDTLGTIRKLAKYIGVERSEKDYKQLVEDTRIESIQTRNVDYNAYSKGGRGSDVMFRQGKVGDWKNHFTEAQNEMFNNVYKDKLKDMTLLYDNILDS</sequence>
<dbReference type="Gene3D" id="3.40.50.300">
    <property type="entry name" value="P-loop containing nucleotide triphosphate hydrolases"/>
    <property type="match status" value="1"/>
</dbReference>
<gene>
    <name evidence="3" type="ORF">OFUS_LOCUS16020</name>
</gene>
<dbReference type="PANTHER" id="PTHR11783">
    <property type="entry name" value="SULFOTRANSFERASE SULT"/>
    <property type="match status" value="1"/>
</dbReference>
<dbReference type="AlphaFoldDB" id="A0A8J1U314"/>
<keyword evidence="4" id="KW-1185">Reference proteome</keyword>